<feature type="region of interest" description="Disordered" evidence="1">
    <location>
        <begin position="81"/>
        <end position="101"/>
    </location>
</feature>
<accession>A0A4Y2XCS4</accession>
<organism evidence="2 3">
    <name type="scientific">Araneus ventricosus</name>
    <name type="common">Orbweaver spider</name>
    <name type="synonym">Epeira ventricosa</name>
    <dbReference type="NCBI Taxonomy" id="182803"/>
    <lineage>
        <taxon>Eukaryota</taxon>
        <taxon>Metazoa</taxon>
        <taxon>Ecdysozoa</taxon>
        <taxon>Arthropoda</taxon>
        <taxon>Chelicerata</taxon>
        <taxon>Arachnida</taxon>
        <taxon>Araneae</taxon>
        <taxon>Araneomorphae</taxon>
        <taxon>Entelegynae</taxon>
        <taxon>Araneoidea</taxon>
        <taxon>Araneidae</taxon>
        <taxon>Araneus</taxon>
    </lineage>
</organism>
<sequence>MNCNAQFDSINPARGAGARCSFGVLGGPLSPPIPFGPKPYGWSGSARVCSCSVGVSFSPSARRVASMPSPPARCGALPQYHRHHRMRRVTGTPRPPDRHDF</sequence>
<dbReference type="Proteomes" id="UP000499080">
    <property type="component" value="Unassembled WGS sequence"/>
</dbReference>
<proteinExistence type="predicted"/>
<evidence type="ECO:0000313" key="3">
    <source>
        <dbReference type="Proteomes" id="UP000499080"/>
    </source>
</evidence>
<reference evidence="2 3" key="1">
    <citation type="journal article" date="2019" name="Sci. Rep.">
        <title>Orb-weaving spider Araneus ventricosus genome elucidates the spidroin gene catalogue.</title>
        <authorList>
            <person name="Kono N."/>
            <person name="Nakamura H."/>
            <person name="Ohtoshi R."/>
            <person name="Moran D.A.P."/>
            <person name="Shinohara A."/>
            <person name="Yoshida Y."/>
            <person name="Fujiwara M."/>
            <person name="Mori M."/>
            <person name="Tomita M."/>
            <person name="Arakawa K."/>
        </authorList>
    </citation>
    <scope>NUCLEOTIDE SEQUENCE [LARGE SCALE GENOMIC DNA]</scope>
</reference>
<name>A0A4Y2XCS4_ARAVE</name>
<evidence type="ECO:0000256" key="1">
    <source>
        <dbReference type="SAM" id="MobiDB-lite"/>
    </source>
</evidence>
<dbReference type="EMBL" id="BGPR01074677">
    <property type="protein sequence ID" value="GBO46780.1"/>
    <property type="molecule type" value="Genomic_DNA"/>
</dbReference>
<evidence type="ECO:0000313" key="2">
    <source>
        <dbReference type="EMBL" id="GBO46780.1"/>
    </source>
</evidence>
<gene>
    <name evidence="2" type="ORF">AVEN_270156_1</name>
</gene>
<protein>
    <submittedName>
        <fullName evidence="2">Uncharacterized protein</fullName>
    </submittedName>
</protein>
<keyword evidence="3" id="KW-1185">Reference proteome</keyword>
<comment type="caution">
    <text evidence="2">The sequence shown here is derived from an EMBL/GenBank/DDBJ whole genome shotgun (WGS) entry which is preliminary data.</text>
</comment>
<dbReference type="AlphaFoldDB" id="A0A4Y2XCS4"/>